<dbReference type="Proteomes" id="UP000515153">
    <property type="component" value="Unplaced"/>
</dbReference>
<keyword evidence="3" id="KW-1185">Reference proteome</keyword>
<keyword evidence="1" id="KW-0732">Signal</keyword>
<evidence type="ECO:0000313" key="3">
    <source>
        <dbReference type="Proteomes" id="UP000515153"/>
    </source>
</evidence>
<dbReference type="PANTHER" id="PTHR43433">
    <property type="entry name" value="HYDROLASE, ALPHA/BETA FOLD FAMILY PROTEIN"/>
    <property type="match status" value="1"/>
</dbReference>
<evidence type="ECO:0000259" key="2">
    <source>
        <dbReference type="Pfam" id="PF00561"/>
    </source>
</evidence>
<accession>A0A6P8BFN1</accession>
<dbReference type="AlphaFoldDB" id="A0A6P8BFN1"/>
<gene>
    <name evidence="4" type="ORF">PgNI_00117</name>
</gene>
<reference evidence="4" key="1">
    <citation type="journal article" date="2019" name="Mol. Biol. Evol.">
        <title>Blast fungal genomes show frequent chromosomal changes, gene gains and losses, and effector gene turnover.</title>
        <authorList>
            <person name="Gomez Luciano L.B."/>
            <person name="Jason Tsai I."/>
            <person name="Chuma I."/>
            <person name="Tosa Y."/>
            <person name="Chen Y.H."/>
            <person name="Li J.Y."/>
            <person name="Li M.Y."/>
            <person name="Jade Lu M.Y."/>
            <person name="Nakayashiki H."/>
            <person name="Li W.H."/>
        </authorList>
    </citation>
    <scope>NUCLEOTIDE SEQUENCE</scope>
    <source>
        <strain evidence="4">NI907</strain>
    </source>
</reference>
<dbReference type="InterPro" id="IPR029058">
    <property type="entry name" value="AB_hydrolase_fold"/>
</dbReference>
<proteinExistence type="predicted"/>
<evidence type="ECO:0000313" key="4">
    <source>
        <dbReference type="RefSeq" id="XP_030986068.1"/>
    </source>
</evidence>
<dbReference type="Pfam" id="PF00561">
    <property type="entry name" value="Abhydrolase_1"/>
    <property type="match status" value="1"/>
</dbReference>
<protein>
    <recommendedName>
        <fullName evidence="2">AB hydrolase-1 domain-containing protein</fullName>
    </recommendedName>
</protein>
<feature type="domain" description="AB hydrolase-1" evidence="2">
    <location>
        <begin position="71"/>
        <end position="188"/>
    </location>
</feature>
<dbReference type="InterPro" id="IPR000073">
    <property type="entry name" value="AB_hydrolase_1"/>
</dbReference>
<dbReference type="InterPro" id="IPR050471">
    <property type="entry name" value="AB_hydrolase"/>
</dbReference>
<dbReference type="GeneID" id="41955115"/>
<feature type="signal peptide" evidence="1">
    <location>
        <begin position="1"/>
        <end position="19"/>
    </location>
</feature>
<reference evidence="4" key="3">
    <citation type="submission" date="2025-08" db="UniProtKB">
        <authorList>
            <consortium name="RefSeq"/>
        </authorList>
    </citation>
    <scope>IDENTIFICATION</scope>
    <source>
        <strain evidence="4">NI907</strain>
    </source>
</reference>
<evidence type="ECO:0000256" key="1">
    <source>
        <dbReference type="SAM" id="SignalP"/>
    </source>
</evidence>
<dbReference type="RefSeq" id="XP_030986068.1">
    <property type="nucleotide sequence ID" value="XM_031120201.1"/>
</dbReference>
<reference evidence="4" key="2">
    <citation type="submission" date="2019-10" db="EMBL/GenBank/DDBJ databases">
        <authorList>
            <consortium name="NCBI Genome Project"/>
        </authorList>
    </citation>
    <scope>NUCLEOTIDE SEQUENCE</scope>
    <source>
        <strain evidence="4">NI907</strain>
    </source>
</reference>
<feature type="chain" id="PRO_5027977501" description="AB hydrolase-1 domain-containing protein" evidence="1">
    <location>
        <begin position="20"/>
        <end position="295"/>
    </location>
</feature>
<dbReference type="Gene3D" id="3.40.50.1820">
    <property type="entry name" value="alpha/beta hydrolase"/>
    <property type="match status" value="1"/>
</dbReference>
<dbReference type="PANTHER" id="PTHR43433:SF5">
    <property type="entry name" value="AB HYDROLASE-1 DOMAIN-CONTAINING PROTEIN"/>
    <property type="match status" value="1"/>
</dbReference>
<dbReference type="KEGG" id="pgri:PgNI_00117"/>
<dbReference type="SUPFAM" id="SSF53474">
    <property type="entry name" value="alpha/beta-Hydrolases"/>
    <property type="match status" value="1"/>
</dbReference>
<sequence length="295" mass="31919">MVSFSTLMLAAAASLAAEATNIPRGGTSTTPIWNTLPDTPALPLPISSTLYPINGVNLWLQKYNEVKGRVPIVMSHGGLGHSAYFAAVIQELIKRGHYVIASDRRGHGRSTFNSDDKFTFDMFAQDQDALLKAVGVTKYIFVGWSDGAIQGLSALMNPTLAQPIQKAFLFGTTASPNDENPTFKTNPILSQFITRVAAEYAQLQPRANFRLFGTKVSELEASLPNFTPADFAKVDGTKVTLCEAEHEEAVIKGTGQKISQLIRGSKFVTLRGGSHFAPLQIPGKFADAIEAFLRA</sequence>
<name>A0A6P8BFN1_PYRGI</name>
<organism evidence="3 4">
    <name type="scientific">Pyricularia grisea</name>
    <name type="common">Crabgrass-specific blast fungus</name>
    <name type="synonym">Magnaporthe grisea</name>
    <dbReference type="NCBI Taxonomy" id="148305"/>
    <lineage>
        <taxon>Eukaryota</taxon>
        <taxon>Fungi</taxon>
        <taxon>Dikarya</taxon>
        <taxon>Ascomycota</taxon>
        <taxon>Pezizomycotina</taxon>
        <taxon>Sordariomycetes</taxon>
        <taxon>Sordariomycetidae</taxon>
        <taxon>Magnaporthales</taxon>
        <taxon>Pyriculariaceae</taxon>
        <taxon>Pyricularia</taxon>
    </lineage>
</organism>